<evidence type="ECO:0000256" key="1">
    <source>
        <dbReference type="ARBA" id="ARBA00022801"/>
    </source>
</evidence>
<dbReference type="InterPro" id="IPR036573">
    <property type="entry name" value="CBM_sf_5/12"/>
</dbReference>
<dbReference type="GO" id="GO:0004553">
    <property type="term" value="F:hydrolase activity, hydrolyzing O-glycosyl compounds"/>
    <property type="evidence" value="ECO:0007669"/>
    <property type="project" value="InterPro"/>
</dbReference>
<dbReference type="InterPro" id="IPR003610">
    <property type="entry name" value="CBM5/12"/>
</dbReference>
<keyword evidence="1" id="KW-0378">Hydrolase</keyword>
<proteinExistence type="predicted"/>
<dbReference type="GO" id="GO:0030246">
    <property type="term" value="F:carbohydrate binding"/>
    <property type="evidence" value="ECO:0007669"/>
    <property type="project" value="InterPro"/>
</dbReference>
<keyword evidence="4" id="KW-1185">Reference proteome</keyword>
<protein>
    <recommendedName>
        <fullName evidence="2">Chitin-binding type-3 domain-containing protein</fullName>
    </recommendedName>
</protein>
<organism evidence="3 4">
    <name type="scientific">Ereboglobus luteus</name>
    <dbReference type="NCBI Taxonomy" id="1796921"/>
    <lineage>
        <taxon>Bacteria</taxon>
        <taxon>Pseudomonadati</taxon>
        <taxon>Verrucomicrobiota</taxon>
        <taxon>Opitutia</taxon>
        <taxon>Opitutales</taxon>
        <taxon>Opitutaceae</taxon>
        <taxon>Ereboglobus</taxon>
    </lineage>
</organism>
<dbReference type="SUPFAM" id="SSF51055">
    <property type="entry name" value="Carbohydrate binding domain"/>
    <property type="match status" value="1"/>
</dbReference>
<evidence type="ECO:0000259" key="2">
    <source>
        <dbReference type="Pfam" id="PF02839"/>
    </source>
</evidence>
<name>A0A2U8E644_9BACT</name>
<dbReference type="CDD" id="cd12214">
    <property type="entry name" value="ChiA1_BD"/>
    <property type="match status" value="1"/>
</dbReference>
<dbReference type="OrthoDB" id="1849628at2"/>
<accession>A0A2U8E644</accession>
<evidence type="ECO:0000313" key="4">
    <source>
        <dbReference type="Proteomes" id="UP000244896"/>
    </source>
</evidence>
<sequence length="186" mass="20303">MKIEQPNTSQATPLTLKPDNGKVLKLLEANVYFANAFLDDAIDPKTLFTEVPTGQVPISMGSLRYQHTILKAAGVDIDKESTDTSVTPWTLGMLLLSKQKVSYGGLNYTVIQGHTTQSDWTPPLTPSLFSEMKDSDKNGAAEWKQPTGAHDAYALGTKVAHNGKTWESTVDGNTWEPGLHGWKDVS</sequence>
<dbReference type="GO" id="GO:0005975">
    <property type="term" value="P:carbohydrate metabolic process"/>
    <property type="evidence" value="ECO:0007669"/>
    <property type="project" value="InterPro"/>
</dbReference>
<dbReference type="KEGG" id="elut:CKA38_14635"/>
<feature type="domain" description="Chitin-binding type-3" evidence="2">
    <location>
        <begin position="99"/>
        <end position="129"/>
    </location>
</feature>
<dbReference type="GO" id="GO:0005576">
    <property type="term" value="C:extracellular region"/>
    <property type="evidence" value="ECO:0007669"/>
    <property type="project" value="InterPro"/>
</dbReference>
<dbReference type="Pfam" id="PF02839">
    <property type="entry name" value="CBM_5_12"/>
    <property type="match status" value="1"/>
</dbReference>
<dbReference type="Gene3D" id="2.10.10.90">
    <property type="match status" value="1"/>
</dbReference>
<dbReference type="Proteomes" id="UP000244896">
    <property type="component" value="Chromosome"/>
</dbReference>
<dbReference type="AlphaFoldDB" id="A0A2U8E644"/>
<dbReference type="EMBL" id="CP023004">
    <property type="protein sequence ID" value="AWI10327.1"/>
    <property type="molecule type" value="Genomic_DNA"/>
</dbReference>
<dbReference type="RefSeq" id="WP_108826229.1">
    <property type="nucleotide sequence ID" value="NZ_CP023004.1"/>
</dbReference>
<reference evidence="3 4" key="1">
    <citation type="journal article" date="2018" name="Syst. Appl. Microbiol.">
        <title>Ereboglobus luteus gen. nov. sp. nov. from cockroach guts, and new insights into the oxygen relationship of the genera Opitutus and Didymococcus (Verrucomicrobia: Opitutaceae).</title>
        <authorList>
            <person name="Tegtmeier D."/>
            <person name="Belitz A."/>
            <person name="Radek R."/>
            <person name="Heimerl T."/>
            <person name="Brune A."/>
        </authorList>
    </citation>
    <scope>NUCLEOTIDE SEQUENCE [LARGE SCALE GENOMIC DNA]</scope>
    <source>
        <strain evidence="3 4">Ho45</strain>
    </source>
</reference>
<evidence type="ECO:0000313" key="3">
    <source>
        <dbReference type="EMBL" id="AWI10327.1"/>
    </source>
</evidence>
<gene>
    <name evidence="3" type="ORF">CKA38_14635</name>
</gene>